<evidence type="ECO:0000256" key="3">
    <source>
        <dbReference type="PROSITE-ProRule" id="PRU00221"/>
    </source>
</evidence>
<dbReference type="PROSITE" id="PS50082">
    <property type="entry name" value="WD_REPEATS_2"/>
    <property type="match status" value="1"/>
</dbReference>
<dbReference type="Gene3D" id="2.130.10.10">
    <property type="entry name" value="YVTN repeat-like/Quinoprotein amine dehydrogenase"/>
    <property type="match status" value="2"/>
</dbReference>
<feature type="compositionally biased region" description="Acidic residues" evidence="4">
    <location>
        <begin position="385"/>
        <end position="397"/>
    </location>
</feature>
<dbReference type="InterPro" id="IPR036322">
    <property type="entry name" value="WD40_repeat_dom_sf"/>
</dbReference>
<evidence type="ECO:0000256" key="4">
    <source>
        <dbReference type="SAM" id="MobiDB-lite"/>
    </source>
</evidence>
<keyword evidence="1 3" id="KW-0853">WD repeat</keyword>
<dbReference type="SMART" id="SM00320">
    <property type="entry name" value="WD40"/>
    <property type="match status" value="6"/>
</dbReference>
<dbReference type="PROSITE" id="PS50294">
    <property type="entry name" value="WD_REPEATS_REGION"/>
    <property type="match status" value="1"/>
</dbReference>
<protein>
    <recommendedName>
        <fullName evidence="7">WD40 repeat-like protein</fullName>
    </recommendedName>
</protein>
<dbReference type="SUPFAM" id="SSF50978">
    <property type="entry name" value="WD40 repeat-like"/>
    <property type="match status" value="1"/>
</dbReference>
<proteinExistence type="predicted"/>
<evidence type="ECO:0000313" key="6">
    <source>
        <dbReference type="Proteomes" id="UP000559256"/>
    </source>
</evidence>
<dbReference type="AlphaFoldDB" id="A0A8H5LXH5"/>
<feature type="repeat" description="WD" evidence="3">
    <location>
        <begin position="115"/>
        <end position="148"/>
    </location>
</feature>
<dbReference type="PANTHER" id="PTHR19855">
    <property type="entry name" value="WD40 REPEAT PROTEIN 12, 37"/>
    <property type="match status" value="1"/>
</dbReference>
<organism evidence="5 6">
    <name type="scientific">Tetrapyrgos nigripes</name>
    <dbReference type="NCBI Taxonomy" id="182062"/>
    <lineage>
        <taxon>Eukaryota</taxon>
        <taxon>Fungi</taxon>
        <taxon>Dikarya</taxon>
        <taxon>Basidiomycota</taxon>
        <taxon>Agaricomycotina</taxon>
        <taxon>Agaricomycetes</taxon>
        <taxon>Agaricomycetidae</taxon>
        <taxon>Agaricales</taxon>
        <taxon>Marasmiineae</taxon>
        <taxon>Marasmiaceae</taxon>
        <taxon>Tetrapyrgos</taxon>
    </lineage>
</organism>
<comment type="caution">
    <text evidence="5">The sequence shown here is derived from an EMBL/GenBank/DDBJ whole genome shotgun (WGS) entry which is preliminary data.</text>
</comment>
<name>A0A8H5LXH5_9AGAR</name>
<dbReference type="InterPro" id="IPR019775">
    <property type="entry name" value="WD40_repeat_CS"/>
</dbReference>
<evidence type="ECO:0000313" key="5">
    <source>
        <dbReference type="EMBL" id="KAF5373133.1"/>
    </source>
</evidence>
<dbReference type="OrthoDB" id="6262491at2759"/>
<dbReference type="InterPro" id="IPR001680">
    <property type="entry name" value="WD40_rpt"/>
</dbReference>
<dbReference type="PROSITE" id="PS00678">
    <property type="entry name" value="WD_REPEATS_1"/>
    <property type="match status" value="1"/>
</dbReference>
<evidence type="ECO:0000256" key="1">
    <source>
        <dbReference type="ARBA" id="ARBA00022574"/>
    </source>
</evidence>
<dbReference type="Proteomes" id="UP000559256">
    <property type="component" value="Unassembled WGS sequence"/>
</dbReference>
<keyword evidence="2" id="KW-0677">Repeat</keyword>
<dbReference type="PANTHER" id="PTHR19855:SF11">
    <property type="entry name" value="RIBOSOME BIOGENESIS PROTEIN WDR12"/>
    <property type="match status" value="1"/>
</dbReference>
<keyword evidence="6" id="KW-1185">Reference proteome</keyword>
<dbReference type="InterPro" id="IPR015943">
    <property type="entry name" value="WD40/YVTN_repeat-like_dom_sf"/>
</dbReference>
<accession>A0A8H5LXH5</accession>
<evidence type="ECO:0000256" key="2">
    <source>
        <dbReference type="ARBA" id="ARBA00022737"/>
    </source>
</evidence>
<evidence type="ECO:0008006" key="7">
    <source>
        <dbReference type="Google" id="ProtNLM"/>
    </source>
</evidence>
<gene>
    <name evidence="5" type="ORF">D9758_001692</name>
</gene>
<dbReference type="Pfam" id="PF00400">
    <property type="entry name" value="WD40"/>
    <property type="match status" value="2"/>
</dbReference>
<reference evidence="5 6" key="1">
    <citation type="journal article" date="2020" name="ISME J.">
        <title>Uncovering the hidden diversity of litter-decomposition mechanisms in mushroom-forming fungi.</title>
        <authorList>
            <person name="Floudas D."/>
            <person name="Bentzer J."/>
            <person name="Ahren D."/>
            <person name="Johansson T."/>
            <person name="Persson P."/>
            <person name="Tunlid A."/>
        </authorList>
    </citation>
    <scope>NUCLEOTIDE SEQUENCE [LARGE SCALE GENOMIC DNA]</scope>
    <source>
        <strain evidence="5 6">CBS 291.85</strain>
    </source>
</reference>
<sequence>MAHANTSNFLVSESHLALSDVRNQKAEKLKNVGEPLQLPGKAVAVEVLGNHVWVADNTTVARKIELESGKTLQVYSGHRGPVSAIAFWTKTFGETTRTILVTGSWDKTKQLISSTDSHSDFVKSLFVYPSLNLLVSGSSDKIVRFWDLTDTLDGQPLKSAGSISSHTRPVECLGGRVGEDGSVELCTGDTMGIINLWTLTKEDTSPPRWKSSLKQQFKHHRTKITELKYVSGQLWTASLDETVQVVDLSSAESGNPSTPASIQHPTGVRCILPIGLTDLAEPYLITGSSDILRVYDVTSLKEPELINEIDAHWHDVTAIRLWIRKTMADDGITRVEPWVISTSLDGTIRKWKLSDLLTPKLKVAANPKQPSDPKDGQEGSNALTAEEEAELAELMDD</sequence>
<feature type="region of interest" description="Disordered" evidence="4">
    <location>
        <begin position="363"/>
        <end position="397"/>
    </location>
</feature>
<dbReference type="EMBL" id="JAACJM010000004">
    <property type="protein sequence ID" value="KAF5373133.1"/>
    <property type="molecule type" value="Genomic_DNA"/>
</dbReference>